<dbReference type="EMBL" id="BAABGT010000030">
    <property type="protein sequence ID" value="GAA4545190.1"/>
    <property type="molecule type" value="Genomic_DNA"/>
</dbReference>
<evidence type="ECO:0000313" key="2">
    <source>
        <dbReference type="EMBL" id="GAA4545190.1"/>
    </source>
</evidence>
<dbReference type="RefSeq" id="WP_345416235.1">
    <property type="nucleotide sequence ID" value="NZ_BAABGT010000030.1"/>
</dbReference>
<dbReference type="Gene3D" id="3.10.450.50">
    <property type="match status" value="1"/>
</dbReference>
<organism evidence="2 3">
    <name type="scientific">Pseudonocardia xishanensis</name>
    <dbReference type="NCBI Taxonomy" id="630995"/>
    <lineage>
        <taxon>Bacteria</taxon>
        <taxon>Bacillati</taxon>
        <taxon>Actinomycetota</taxon>
        <taxon>Actinomycetes</taxon>
        <taxon>Pseudonocardiales</taxon>
        <taxon>Pseudonocardiaceae</taxon>
        <taxon>Pseudonocardia</taxon>
    </lineage>
</organism>
<evidence type="ECO:0000313" key="3">
    <source>
        <dbReference type="Proteomes" id="UP001501598"/>
    </source>
</evidence>
<keyword evidence="3" id="KW-1185">Reference proteome</keyword>
<sequence length="145" mass="16321">MDDPRLQQIVDEHEIAKLIVRIAQLADTGDLAEYGRCFTDDAEWHLPAASAVGLPQQARRGLSDILSGAQERRDAGIQGPGTHTHHVPTTTMVDVTGDRASSRSYFRYYVGLDAEPRLVTMGEYHDEFARTPDGWRLRRREIVHP</sequence>
<dbReference type="InterPro" id="IPR037401">
    <property type="entry name" value="SnoaL-like"/>
</dbReference>
<dbReference type="Pfam" id="PF13577">
    <property type="entry name" value="SnoaL_4"/>
    <property type="match status" value="1"/>
</dbReference>
<comment type="caution">
    <text evidence="2">The sequence shown here is derived from an EMBL/GenBank/DDBJ whole genome shotgun (WGS) entry which is preliminary data.</text>
</comment>
<dbReference type="InterPro" id="IPR032710">
    <property type="entry name" value="NTF2-like_dom_sf"/>
</dbReference>
<gene>
    <name evidence="2" type="ORF">GCM10023175_24500</name>
</gene>
<dbReference type="Proteomes" id="UP001501598">
    <property type="component" value="Unassembled WGS sequence"/>
</dbReference>
<reference evidence="3" key="1">
    <citation type="journal article" date="2019" name="Int. J. Syst. Evol. Microbiol.">
        <title>The Global Catalogue of Microorganisms (GCM) 10K type strain sequencing project: providing services to taxonomists for standard genome sequencing and annotation.</title>
        <authorList>
            <consortium name="The Broad Institute Genomics Platform"/>
            <consortium name="The Broad Institute Genome Sequencing Center for Infectious Disease"/>
            <person name="Wu L."/>
            <person name="Ma J."/>
        </authorList>
    </citation>
    <scope>NUCLEOTIDE SEQUENCE [LARGE SCALE GENOMIC DNA]</scope>
    <source>
        <strain evidence="3">JCM 17906</strain>
    </source>
</reference>
<protein>
    <recommendedName>
        <fullName evidence="1">SnoaL-like domain-containing protein</fullName>
    </recommendedName>
</protein>
<dbReference type="SUPFAM" id="SSF54427">
    <property type="entry name" value="NTF2-like"/>
    <property type="match status" value="1"/>
</dbReference>
<name>A0ABP8RQI9_9PSEU</name>
<feature type="domain" description="SnoaL-like" evidence="1">
    <location>
        <begin position="8"/>
        <end position="140"/>
    </location>
</feature>
<proteinExistence type="predicted"/>
<accession>A0ABP8RQI9</accession>
<evidence type="ECO:0000259" key="1">
    <source>
        <dbReference type="Pfam" id="PF13577"/>
    </source>
</evidence>